<accession>A0A2P2IQC3</accession>
<organism evidence="1">
    <name type="scientific">Rhizophora mucronata</name>
    <name type="common">Asiatic mangrove</name>
    <dbReference type="NCBI Taxonomy" id="61149"/>
    <lineage>
        <taxon>Eukaryota</taxon>
        <taxon>Viridiplantae</taxon>
        <taxon>Streptophyta</taxon>
        <taxon>Embryophyta</taxon>
        <taxon>Tracheophyta</taxon>
        <taxon>Spermatophyta</taxon>
        <taxon>Magnoliopsida</taxon>
        <taxon>eudicotyledons</taxon>
        <taxon>Gunneridae</taxon>
        <taxon>Pentapetalae</taxon>
        <taxon>rosids</taxon>
        <taxon>fabids</taxon>
        <taxon>Malpighiales</taxon>
        <taxon>Rhizophoraceae</taxon>
        <taxon>Rhizophora</taxon>
    </lineage>
</organism>
<name>A0A2P2IQC3_RHIMU</name>
<protein>
    <submittedName>
        <fullName evidence="1">Uncharacterized protein</fullName>
    </submittedName>
</protein>
<dbReference type="AlphaFoldDB" id="A0A2P2IQC3"/>
<sequence>MSSRWAKDDALSTTVPSLMSIPTTTPLCPWFVSTGGGLPLVFCTSAARMEGQRGAGASYRTGFGR</sequence>
<evidence type="ECO:0000313" key="1">
    <source>
        <dbReference type="EMBL" id="MBW83419.1"/>
    </source>
</evidence>
<reference evidence="1" key="1">
    <citation type="submission" date="2018-02" db="EMBL/GenBank/DDBJ databases">
        <title>Rhizophora mucronata_Transcriptome.</title>
        <authorList>
            <person name="Meera S.P."/>
            <person name="Sreeshan A."/>
            <person name="Augustine A."/>
        </authorList>
    </citation>
    <scope>NUCLEOTIDE SEQUENCE</scope>
    <source>
        <tissue evidence="1">Leaf</tissue>
    </source>
</reference>
<proteinExistence type="predicted"/>
<dbReference type="EMBL" id="GGEC01002936">
    <property type="protein sequence ID" value="MBW83419.1"/>
    <property type="molecule type" value="Transcribed_RNA"/>
</dbReference>